<proteinExistence type="predicted"/>
<dbReference type="AlphaFoldDB" id="A0A437QSD9"/>
<organism evidence="1 2">
    <name type="scientific">Rheinheimera riviphila</name>
    <dbReference type="NCBI Taxonomy" id="1834037"/>
    <lineage>
        <taxon>Bacteria</taxon>
        <taxon>Pseudomonadati</taxon>
        <taxon>Pseudomonadota</taxon>
        <taxon>Gammaproteobacteria</taxon>
        <taxon>Chromatiales</taxon>
        <taxon>Chromatiaceae</taxon>
        <taxon>Rheinheimera</taxon>
    </lineage>
</organism>
<gene>
    <name evidence="1" type="ORF">EOE67_09595</name>
</gene>
<accession>A0A437QSD9</accession>
<evidence type="ECO:0000313" key="2">
    <source>
        <dbReference type="Proteomes" id="UP000283077"/>
    </source>
</evidence>
<name>A0A437QSD9_9GAMM</name>
<protein>
    <submittedName>
        <fullName evidence="1">Uncharacterized protein</fullName>
    </submittedName>
</protein>
<evidence type="ECO:0000313" key="1">
    <source>
        <dbReference type="EMBL" id="RVU37438.1"/>
    </source>
</evidence>
<reference evidence="1 2" key="1">
    <citation type="submission" date="2019-01" db="EMBL/GenBank/DDBJ databases">
        <authorList>
            <person name="Chen W.-M."/>
        </authorList>
    </citation>
    <scope>NUCLEOTIDE SEQUENCE [LARGE SCALE GENOMIC DNA]</scope>
    <source>
        <strain evidence="1 2">KYPC3</strain>
    </source>
</reference>
<keyword evidence="2" id="KW-1185">Reference proteome</keyword>
<dbReference type="EMBL" id="SACS01000009">
    <property type="protein sequence ID" value="RVU37438.1"/>
    <property type="molecule type" value="Genomic_DNA"/>
</dbReference>
<comment type="caution">
    <text evidence="1">The sequence shown here is derived from an EMBL/GenBank/DDBJ whole genome shotgun (WGS) entry which is preliminary data.</text>
</comment>
<dbReference type="Proteomes" id="UP000283077">
    <property type="component" value="Unassembled WGS sequence"/>
</dbReference>
<sequence length="80" mass="8715">MLNLIELIILSVYRGGCSALEAALSDLVCRVAPRLIAQLVEYPEALHNKDFASQGRAKHQVRGRGAGDYSGLFDDKRGSI</sequence>